<dbReference type="Pfam" id="PF01878">
    <property type="entry name" value="EVE"/>
    <property type="match status" value="1"/>
</dbReference>
<feature type="domain" description="AAA+ ATPase" evidence="1">
    <location>
        <begin position="389"/>
        <end position="554"/>
    </location>
</feature>
<dbReference type="RefSeq" id="WP_150903591.1">
    <property type="nucleotide sequence ID" value="NZ_VTWT01000004.1"/>
</dbReference>
<dbReference type="SUPFAM" id="SSF52540">
    <property type="entry name" value="P-loop containing nucleoside triphosphate hydrolases"/>
    <property type="match status" value="1"/>
</dbReference>
<dbReference type="InterPro" id="IPR015947">
    <property type="entry name" value="PUA-like_sf"/>
</dbReference>
<dbReference type="InterPro" id="IPR027417">
    <property type="entry name" value="P-loop_NTPase"/>
</dbReference>
<organism evidence="2 3">
    <name type="scientific">Adhaeribacter soli</name>
    <dbReference type="NCBI Taxonomy" id="2607655"/>
    <lineage>
        <taxon>Bacteria</taxon>
        <taxon>Pseudomonadati</taxon>
        <taxon>Bacteroidota</taxon>
        <taxon>Cytophagia</taxon>
        <taxon>Cytophagales</taxon>
        <taxon>Hymenobacteraceae</taxon>
        <taxon>Adhaeribacter</taxon>
    </lineage>
</organism>
<reference evidence="2 3" key="1">
    <citation type="submission" date="2019-09" db="EMBL/GenBank/DDBJ databases">
        <title>Genome sequence of Adhaeribacter sp. M2.</title>
        <authorList>
            <person name="Srinivasan S."/>
        </authorList>
    </citation>
    <scope>NUCLEOTIDE SEQUENCE [LARGE SCALE GENOMIC DNA]</scope>
    <source>
        <strain evidence="2 3">M2</strain>
    </source>
</reference>
<evidence type="ECO:0000259" key="1">
    <source>
        <dbReference type="SMART" id="SM00382"/>
    </source>
</evidence>
<dbReference type="InterPro" id="IPR002740">
    <property type="entry name" value="EVE_domain"/>
</dbReference>
<accession>A0A5N1IYH9</accession>
<dbReference type="EMBL" id="VTWT01000004">
    <property type="protein sequence ID" value="KAA9338957.1"/>
    <property type="molecule type" value="Genomic_DNA"/>
</dbReference>
<proteinExistence type="predicted"/>
<dbReference type="InterPro" id="IPR052934">
    <property type="entry name" value="Methyl-DNA_Rec/Restrict_Enz"/>
</dbReference>
<dbReference type="GO" id="GO:0016887">
    <property type="term" value="F:ATP hydrolysis activity"/>
    <property type="evidence" value="ECO:0007669"/>
    <property type="project" value="InterPro"/>
</dbReference>
<dbReference type="Gene3D" id="3.10.590.10">
    <property type="entry name" value="ph1033 like domains"/>
    <property type="match status" value="1"/>
</dbReference>
<keyword evidence="3" id="KW-1185">Reference proteome</keyword>
<sequence>MAYFELQKQVFDYLYTRHQKDNNFTFSVRKKFSKGKARNHFIGTEKSGYFGFTLWLLPCYYRGAAIDAATFIIRKIDKEYCQLMFQFNTSRKPVDEQNEATLNLGEELIQRFKNASIQYHTNPKNNKMSWIGVYKDQVPHSGLALALEELINTIKVHVDEGIKTLQAKYPNWHGGSITPAAFDLSIAKLISKRSGKVDLPPTLPPIIEPLQNISPSEPESINYWWLNCNPRIWRMEDYAIGQEQTYSNVNAKGNKRNVYENFSKVKPGDLLIGYESTPSKRVKAILEVTQELHQDDEEGDIFTFKVKSFVPNQLTWNQLQALPELANCRVMRNNQGSLFELSQNEYQAIHNHCVENLGVEAEKYDLDEADKELFIDRATIQEIKSSLQRKKNIILQGAPGVGKTFFAKRLAYLQMGKKDESRVEMIQFHQSYAYEDFIRGFRPNEEGKFTLANGIFFEFCRKAQNNPKQEYFFIIDEINRGNLSKIFGELLMLIEADKRGEGFAIPLTYRKENEPKFYVPENIYIIGTMNTADRSLALVDYALRRRFAFWNVVPKYEEKFKKFLQQNSAIDAAMATQIAERLSNLNKKIEQDKDLGVGFMVGHSYFCSIPKADFEALAWYTDIIDQEIKPLLQEYWYDNEAKAKEAIKILSLN</sequence>
<dbReference type="Proteomes" id="UP000326570">
    <property type="component" value="Unassembled WGS sequence"/>
</dbReference>
<gene>
    <name evidence="2" type="ORF">F0P94_09205</name>
</gene>
<dbReference type="InterPro" id="IPR003593">
    <property type="entry name" value="AAA+_ATPase"/>
</dbReference>
<dbReference type="GO" id="GO:0005524">
    <property type="term" value="F:ATP binding"/>
    <property type="evidence" value="ECO:0007669"/>
    <property type="project" value="InterPro"/>
</dbReference>
<dbReference type="SUPFAM" id="SSF88697">
    <property type="entry name" value="PUA domain-like"/>
    <property type="match status" value="1"/>
</dbReference>
<evidence type="ECO:0000313" key="2">
    <source>
        <dbReference type="EMBL" id="KAA9338957.1"/>
    </source>
</evidence>
<dbReference type="CDD" id="cd00009">
    <property type="entry name" value="AAA"/>
    <property type="match status" value="1"/>
</dbReference>
<comment type="caution">
    <text evidence="2">The sequence shown here is derived from an EMBL/GenBank/DDBJ whole genome shotgun (WGS) entry which is preliminary data.</text>
</comment>
<dbReference type="Pfam" id="PF07728">
    <property type="entry name" value="AAA_5"/>
    <property type="match status" value="1"/>
</dbReference>
<evidence type="ECO:0000313" key="3">
    <source>
        <dbReference type="Proteomes" id="UP000326570"/>
    </source>
</evidence>
<dbReference type="InterPro" id="IPR011704">
    <property type="entry name" value="ATPase_dyneun-rel_AAA"/>
</dbReference>
<protein>
    <submittedName>
        <fullName evidence="2">EVE domain-containing protein</fullName>
    </submittedName>
</protein>
<dbReference type="AlphaFoldDB" id="A0A5N1IYH9"/>
<dbReference type="PANTHER" id="PTHR37291">
    <property type="entry name" value="5-METHYLCYTOSINE-SPECIFIC RESTRICTION ENZYME B"/>
    <property type="match status" value="1"/>
</dbReference>
<dbReference type="SMART" id="SM00382">
    <property type="entry name" value="AAA"/>
    <property type="match status" value="1"/>
</dbReference>
<dbReference type="PANTHER" id="PTHR37291:SF1">
    <property type="entry name" value="TYPE IV METHYL-DIRECTED RESTRICTION ENZYME ECOKMCRB SUBUNIT"/>
    <property type="match status" value="1"/>
</dbReference>
<dbReference type="Gene3D" id="3.40.50.300">
    <property type="entry name" value="P-loop containing nucleotide triphosphate hydrolases"/>
    <property type="match status" value="1"/>
</dbReference>
<name>A0A5N1IYH9_9BACT</name>